<feature type="domain" description="Amino acid transporter transmembrane" evidence="6">
    <location>
        <begin position="31"/>
        <end position="182"/>
    </location>
</feature>
<dbReference type="PANTHER" id="PTHR22950:SF652">
    <property type="entry name" value="TRANSMEMBRANE AMINO ACID TRANSPORTER FAMILY PROTEIN"/>
    <property type="match status" value="1"/>
</dbReference>
<sequence>MDGHDSQNDFSHSDLVRSNEDEVQVVGETSGTSWYYAVLLTVNAGLGASLLAFPQAYDLAGGIPMSLTFLVLIALTSIGSLIILAYCADINTSGSYQETVEACCGVRWNMVCSLVIAAYSFGCCVTYLIIIGDLWDKVFDFAISNPMIRNAWYLDRRFVISTTSLAIILPMCFLKRIDFLRFAR</sequence>
<evidence type="ECO:0000256" key="3">
    <source>
        <dbReference type="ARBA" id="ARBA00022989"/>
    </source>
</evidence>
<organism evidence="7 8">
    <name type="scientific">Fasciolopsis buskii</name>
    <dbReference type="NCBI Taxonomy" id="27845"/>
    <lineage>
        <taxon>Eukaryota</taxon>
        <taxon>Metazoa</taxon>
        <taxon>Spiralia</taxon>
        <taxon>Lophotrochozoa</taxon>
        <taxon>Platyhelminthes</taxon>
        <taxon>Trematoda</taxon>
        <taxon>Digenea</taxon>
        <taxon>Plagiorchiida</taxon>
        <taxon>Echinostomata</taxon>
        <taxon>Echinostomatoidea</taxon>
        <taxon>Fasciolidae</taxon>
        <taxon>Fasciolopsis</taxon>
    </lineage>
</organism>
<feature type="transmembrane region" description="Helical" evidence="5">
    <location>
        <begin position="157"/>
        <end position="174"/>
    </location>
</feature>
<keyword evidence="3 5" id="KW-1133">Transmembrane helix</keyword>
<dbReference type="OrthoDB" id="438545at2759"/>
<dbReference type="GO" id="GO:0016020">
    <property type="term" value="C:membrane"/>
    <property type="evidence" value="ECO:0007669"/>
    <property type="project" value="UniProtKB-SubCell"/>
</dbReference>
<reference evidence="7" key="1">
    <citation type="submission" date="2019-05" db="EMBL/GenBank/DDBJ databases">
        <title>Annotation for the trematode Fasciolopsis buski.</title>
        <authorList>
            <person name="Choi Y.-J."/>
        </authorList>
    </citation>
    <scope>NUCLEOTIDE SEQUENCE</scope>
    <source>
        <strain evidence="7">HT</strain>
        <tissue evidence="7">Whole worm</tissue>
    </source>
</reference>
<evidence type="ECO:0000256" key="2">
    <source>
        <dbReference type="ARBA" id="ARBA00022692"/>
    </source>
</evidence>
<evidence type="ECO:0000256" key="4">
    <source>
        <dbReference type="ARBA" id="ARBA00023136"/>
    </source>
</evidence>
<dbReference type="GO" id="GO:0015179">
    <property type="term" value="F:L-amino acid transmembrane transporter activity"/>
    <property type="evidence" value="ECO:0007669"/>
    <property type="project" value="TreeGrafter"/>
</dbReference>
<keyword evidence="4 5" id="KW-0472">Membrane</keyword>
<evidence type="ECO:0000256" key="5">
    <source>
        <dbReference type="SAM" id="Phobius"/>
    </source>
</evidence>
<protein>
    <submittedName>
        <fullName evidence="7">Putative amino acid transporter ixodes scapularis amino acid transporter</fullName>
    </submittedName>
</protein>
<dbReference type="PANTHER" id="PTHR22950">
    <property type="entry name" value="AMINO ACID TRANSPORTER"/>
    <property type="match status" value="1"/>
</dbReference>
<evidence type="ECO:0000313" key="8">
    <source>
        <dbReference type="Proteomes" id="UP000728185"/>
    </source>
</evidence>
<feature type="transmembrane region" description="Helical" evidence="5">
    <location>
        <begin position="65"/>
        <end position="87"/>
    </location>
</feature>
<dbReference type="InterPro" id="IPR013057">
    <property type="entry name" value="AA_transpt_TM"/>
</dbReference>
<comment type="caution">
    <text evidence="7">The sequence shown here is derived from an EMBL/GenBank/DDBJ whole genome shotgun (WGS) entry which is preliminary data.</text>
</comment>
<feature type="transmembrane region" description="Helical" evidence="5">
    <location>
        <begin position="34"/>
        <end position="53"/>
    </location>
</feature>
<keyword evidence="8" id="KW-1185">Reference proteome</keyword>
<proteinExistence type="predicted"/>
<evidence type="ECO:0000259" key="6">
    <source>
        <dbReference type="Pfam" id="PF01490"/>
    </source>
</evidence>
<keyword evidence="2 5" id="KW-0812">Transmembrane</keyword>
<gene>
    <name evidence="7" type="ORF">FBUS_09480</name>
</gene>
<name>A0A8E0VCK8_9TREM</name>
<evidence type="ECO:0000313" key="7">
    <source>
        <dbReference type="EMBL" id="KAA0183914.1"/>
    </source>
</evidence>
<dbReference type="EMBL" id="LUCM01011484">
    <property type="protein sequence ID" value="KAA0183914.1"/>
    <property type="molecule type" value="Genomic_DNA"/>
</dbReference>
<dbReference type="AlphaFoldDB" id="A0A8E0VCK8"/>
<evidence type="ECO:0000256" key="1">
    <source>
        <dbReference type="ARBA" id="ARBA00004141"/>
    </source>
</evidence>
<accession>A0A8E0VCK8</accession>
<dbReference type="Proteomes" id="UP000728185">
    <property type="component" value="Unassembled WGS sequence"/>
</dbReference>
<comment type="subcellular location">
    <subcellularLocation>
        <location evidence="1">Membrane</location>
        <topology evidence="1">Multi-pass membrane protein</topology>
    </subcellularLocation>
</comment>
<dbReference type="Pfam" id="PF01490">
    <property type="entry name" value="Aa_trans"/>
    <property type="match status" value="1"/>
</dbReference>
<feature type="transmembrane region" description="Helical" evidence="5">
    <location>
        <begin position="108"/>
        <end position="130"/>
    </location>
</feature>